<dbReference type="EMBL" id="CM029041">
    <property type="protein sequence ID" value="KAG2628866.1"/>
    <property type="molecule type" value="Genomic_DNA"/>
</dbReference>
<evidence type="ECO:0000256" key="1">
    <source>
        <dbReference type="SAM" id="MobiDB-lite"/>
    </source>
</evidence>
<proteinExistence type="predicted"/>
<comment type="caution">
    <text evidence="2">The sequence shown here is derived from an EMBL/GenBank/DDBJ whole genome shotgun (WGS) entry which is preliminary data.</text>
</comment>
<sequence length="99" mass="10558">MAAARSEHRRHYTGGAAGLSPPQYCSCFWCCSPRQHPLPPALLSPRQQAQVTPSLHYPHLDLASSASPLPTASRSLLPSSHCSPGGATPSDEVRRVCAQ</sequence>
<gene>
    <name evidence="2" type="ORF">PVAP13_3KG419627</name>
</gene>
<accession>A0A8T0V5U0</accession>
<keyword evidence="3" id="KW-1185">Reference proteome</keyword>
<feature type="compositionally biased region" description="Low complexity" evidence="1">
    <location>
        <begin position="62"/>
        <end position="80"/>
    </location>
</feature>
<name>A0A8T0V5U0_PANVG</name>
<evidence type="ECO:0000313" key="3">
    <source>
        <dbReference type="Proteomes" id="UP000823388"/>
    </source>
</evidence>
<dbReference type="Proteomes" id="UP000823388">
    <property type="component" value="Chromosome 3K"/>
</dbReference>
<reference evidence="2" key="1">
    <citation type="submission" date="2020-05" db="EMBL/GenBank/DDBJ databases">
        <title>WGS assembly of Panicum virgatum.</title>
        <authorList>
            <person name="Lovell J.T."/>
            <person name="Jenkins J."/>
            <person name="Shu S."/>
            <person name="Juenger T.E."/>
            <person name="Schmutz J."/>
        </authorList>
    </citation>
    <scope>NUCLEOTIDE SEQUENCE</scope>
    <source>
        <strain evidence="2">AP13</strain>
    </source>
</reference>
<dbReference type="AlphaFoldDB" id="A0A8T0V5U0"/>
<protein>
    <submittedName>
        <fullName evidence="2">Uncharacterized protein</fullName>
    </submittedName>
</protein>
<feature type="region of interest" description="Disordered" evidence="1">
    <location>
        <begin position="62"/>
        <end position="99"/>
    </location>
</feature>
<evidence type="ECO:0000313" key="2">
    <source>
        <dbReference type="EMBL" id="KAG2628866.1"/>
    </source>
</evidence>
<feature type="region of interest" description="Disordered" evidence="1">
    <location>
        <begin position="1"/>
        <end position="22"/>
    </location>
</feature>
<organism evidence="2 3">
    <name type="scientific">Panicum virgatum</name>
    <name type="common">Blackwell switchgrass</name>
    <dbReference type="NCBI Taxonomy" id="38727"/>
    <lineage>
        <taxon>Eukaryota</taxon>
        <taxon>Viridiplantae</taxon>
        <taxon>Streptophyta</taxon>
        <taxon>Embryophyta</taxon>
        <taxon>Tracheophyta</taxon>
        <taxon>Spermatophyta</taxon>
        <taxon>Magnoliopsida</taxon>
        <taxon>Liliopsida</taxon>
        <taxon>Poales</taxon>
        <taxon>Poaceae</taxon>
        <taxon>PACMAD clade</taxon>
        <taxon>Panicoideae</taxon>
        <taxon>Panicodae</taxon>
        <taxon>Paniceae</taxon>
        <taxon>Panicinae</taxon>
        <taxon>Panicum</taxon>
        <taxon>Panicum sect. Hiantes</taxon>
    </lineage>
</organism>